<proteinExistence type="predicted"/>
<evidence type="ECO:0000313" key="1">
    <source>
        <dbReference type="EMBL" id="MUI14174.1"/>
    </source>
</evidence>
<sequence length="76" mass="8237">MAANLALLVEPLLVHRGQIGHADPQAALRFALLQALTSIEAIALEPYSLWHIALAASDEKLAGRFAEAFVAYLARR</sequence>
<keyword evidence="2" id="KW-1185">Reference proteome</keyword>
<reference evidence="1 2" key="1">
    <citation type="submission" date="2019-11" db="EMBL/GenBank/DDBJ databases">
        <title>Draft Genome Sequences of Six Type Strains of the Genus Massilia.</title>
        <authorList>
            <person name="Miess H."/>
            <person name="Frediansyah A."/>
            <person name="Goeker M."/>
            <person name="Gross H."/>
        </authorList>
    </citation>
    <scope>NUCLEOTIDE SEQUENCE [LARGE SCALE GENOMIC DNA]</scope>
    <source>
        <strain evidence="1 2">DSM 17513</strain>
    </source>
</reference>
<dbReference type="AlphaFoldDB" id="A0A6I3XB66"/>
<dbReference type="RefSeq" id="WP_155709898.1">
    <property type="nucleotide sequence ID" value="NZ_BMWU01000002.1"/>
</dbReference>
<evidence type="ECO:0000313" key="2">
    <source>
        <dbReference type="Proteomes" id="UP000431684"/>
    </source>
</evidence>
<protein>
    <submittedName>
        <fullName evidence="1">Uncharacterized protein</fullName>
    </submittedName>
</protein>
<organism evidence="1 2">
    <name type="scientific">Pseudoduganella dura</name>
    <dbReference type="NCBI Taxonomy" id="321982"/>
    <lineage>
        <taxon>Bacteria</taxon>
        <taxon>Pseudomonadati</taxon>
        <taxon>Pseudomonadota</taxon>
        <taxon>Betaproteobacteria</taxon>
        <taxon>Burkholderiales</taxon>
        <taxon>Oxalobacteraceae</taxon>
        <taxon>Telluria group</taxon>
        <taxon>Pseudoduganella</taxon>
    </lineage>
</organism>
<accession>A0A6I3XB66</accession>
<name>A0A6I3XB66_9BURK</name>
<dbReference type="Proteomes" id="UP000431684">
    <property type="component" value="Unassembled WGS sequence"/>
</dbReference>
<comment type="caution">
    <text evidence="1">The sequence shown here is derived from an EMBL/GenBank/DDBJ whole genome shotgun (WGS) entry which is preliminary data.</text>
</comment>
<gene>
    <name evidence="1" type="ORF">GJV26_17165</name>
</gene>
<dbReference type="OrthoDB" id="63332at2"/>
<dbReference type="EMBL" id="WNWM01000002">
    <property type="protein sequence ID" value="MUI14174.1"/>
    <property type="molecule type" value="Genomic_DNA"/>
</dbReference>